<reference evidence="1" key="1">
    <citation type="submission" date="2021-11" db="EMBL/GenBank/DDBJ databases">
        <title>The complete genome of Massilia sp sp. G4R7.</title>
        <authorList>
            <person name="Liu L."/>
            <person name="Yue J."/>
            <person name="Yuan J."/>
            <person name="Yang F."/>
            <person name="Li L."/>
        </authorList>
    </citation>
    <scope>NUCLEOTIDE SEQUENCE</scope>
    <source>
        <strain evidence="1">G4R7</strain>
    </source>
</reference>
<gene>
    <name evidence="1" type="ORF">LQ564_22225</name>
</gene>
<protein>
    <submittedName>
        <fullName evidence="1">Capsule biosynthesis protein CapK</fullName>
    </submittedName>
</protein>
<dbReference type="RefSeq" id="WP_231060297.1">
    <property type="nucleotide sequence ID" value="NZ_JAJNOC010000010.1"/>
</dbReference>
<evidence type="ECO:0000313" key="2">
    <source>
        <dbReference type="Proteomes" id="UP001179361"/>
    </source>
</evidence>
<comment type="caution">
    <text evidence="1">The sequence shown here is derived from an EMBL/GenBank/DDBJ whole genome shotgun (WGS) entry which is preliminary data.</text>
</comment>
<dbReference type="InterPro" id="IPR053158">
    <property type="entry name" value="CapK_Type1_Caps_Biosynth"/>
</dbReference>
<organism evidence="1 2">
    <name type="scientific">Massilia phyllostachyos</name>
    <dbReference type="NCBI Taxonomy" id="2898585"/>
    <lineage>
        <taxon>Bacteria</taxon>
        <taxon>Pseudomonadati</taxon>
        <taxon>Pseudomonadota</taxon>
        <taxon>Betaproteobacteria</taxon>
        <taxon>Burkholderiales</taxon>
        <taxon>Oxalobacteraceae</taxon>
        <taxon>Telluria group</taxon>
        <taxon>Massilia</taxon>
    </lineage>
</organism>
<sequence length="450" mass="48853">MTEDPLHRERFPTLSAEGQRMIDFMRHHPHAPIYRNHSGNRLLHEEIALVRSFEREVAGAAIGWTPGRPPEWVQGFVAGAFRTVPFYRALGSPPRRLEDVAPVSRADLAADVARFVPDDVETARLMVFQTTGTTGHPLVVPSHPLVAARYAAFHKRALGRTGVVPMHGAGQVGVVLLGFQQRCFTYVSVSPAMGESGLAKINLHPNDWRAPGDRARYLDAMAPEIVAGDPISLREYADLGCTVAPRAIISVSMALHDGLRRLLEERFGCPVLDIYSLNEVGPVAAHDDAAGGHLLLQPRLYVEILGDDGRLAPAGERGEVTVTGGFNFCLPLLRYRTGDYASLACGPHGPVLVDLQGRRPVRFFGRGQWWNNVDVTHALRALPLSRFTLHQAADGELVLGLAHDSLALGPAALAALGPLFGDRRIALRAITADDKVRQYTSDFAGASQAG</sequence>
<accession>A0ABS8QD98</accession>
<proteinExistence type="predicted"/>
<name>A0ABS8QD98_9BURK</name>
<dbReference type="PANTHER" id="PTHR36932">
    <property type="entry name" value="CAPSULAR POLYSACCHARIDE BIOSYNTHESIS PROTEIN"/>
    <property type="match status" value="1"/>
</dbReference>
<dbReference type="InterPro" id="IPR042099">
    <property type="entry name" value="ANL_N_sf"/>
</dbReference>
<dbReference type="PANTHER" id="PTHR36932:SF1">
    <property type="entry name" value="CAPSULAR POLYSACCHARIDE BIOSYNTHESIS PROTEIN"/>
    <property type="match status" value="1"/>
</dbReference>
<dbReference type="Gene3D" id="3.40.50.12780">
    <property type="entry name" value="N-terminal domain of ligase-like"/>
    <property type="match status" value="1"/>
</dbReference>
<dbReference type="Proteomes" id="UP001179361">
    <property type="component" value="Unassembled WGS sequence"/>
</dbReference>
<dbReference type="EMBL" id="JAJNOC010000010">
    <property type="protein sequence ID" value="MCD2519022.1"/>
    <property type="molecule type" value="Genomic_DNA"/>
</dbReference>
<dbReference type="SUPFAM" id="SSF56801">
    <property type="entry name" value="Acetyl-CoA synthetase-like"/>
    <property type="match status" value="1"/>
</dbReference>
<evidence type="ECO:0000313" key="1">
    <source>
        <dbReference type="EMBL" id="MCD2519022.1"/>
    </source>
</evidence>
<keyword evidence="2" id="KW-1185">Reference proteome</keyword>